<reference evidence="1" key="1">
    <citation type="submission" date="2025-08" db="UniProtKB">
        <authorList>
            <consortium name="Ensembl"/>
        </authorList>
    </citation>
    <scope>IDENTIFICATION</scope>
</reference>
<proteinExistence type="predicted"/>
<protein>
    <recommendedName>
        <fullName evidence="2">Variable lymphocyte receptor B cassette</fullName>
    </recommendedName>
</protein>
<dbReference type="Gene3D" id="3.80.10.10">
    <property type="entry name" value="Ribonuclease Inhibitor"/>
    <property type="match status" value="1"/>
</dbReference>
<accession>S4S0L4</accession>
<dbReference type="InterPro" id="IPR032675">
    <property type="entry name" value="LRR_dom_sf"/>
</dbReference>
<sequence length="50" mass="5416">CDCYIDDNHGRVVACASRSLSSVPDEIPANTELLTLHNNQLQAAPNMKCS</sequence>
<evidence type="ECO:0008006" key="2">
    <source>
        <dbReference type="Google" id="ProtNLM"/>
    </source>
</evidence>
<name>S4S0L4_PETMA</name>
<dbReference type="HOGENOM" id="CLU_218556_0_0_1"/>
<dbReference type="SUPFAM" id="SSF52058">
    <property type="entry name" value="L domain-like"/>
    <property type="match status" value="1"/>
</dbReference>
<reference evidence="1" key="2">
    <citation type="submission" date="2025-09" db="UniProtKB">
        <authorList>
            <consortium name="Ensembl"/>
        </authorList>
    </citation>
    <scope>IDENTIFICATION</scope>
</reference>
<evidence type="ECO:0000313" key="1">
    <source>
        <dbReference type="Ensembl" id="ENSPMAP00000011005.1"/>
    </source>
</evidence>
<organism evidence="1">
    <name type="scientific">Petromyzon marinus</name>
    <name type="common">Sea lamprey</name>
    <dbReference type="NCBI Taxonomy" id="7757"/>
    <lineage>
        <taxon>Eukaryota</taxon>
        <taxon>Metazoa</taxon>
        <taxon>Chordata</taxon>
        <taxon>Craniata</taxon>
        <taxon>Vertebrata</taxon>
        <taxon>Cyclostomata</taxon>
        <taxon>Hyperoartia</taxon>
        <taxon>Petromyzontiformes</taxon>
        <taxon>Petromyzontidae</taxon>
        <taxon>Petromyzon</taxon>
    </lineage>
</organism>
<dbReference type="GeneTree" id="ENSGT00860000136236"/>
<dbReference type="AlphaFoldDB" id="S4S0L4"/>
<dbReference type="Ensembl" id="ENSPMAT00000011051.1">
    <property type="protein sequence ID" value="ENSPMAP00000011005.1"/>
    <property type="gene ID" value="ENSPMAG00000010025.1"/>
</dbReference>